<keyword evidence="1" id="KW-0732">Signal</keyword>
<accession>A0A1Y2KXV2</accession>
<organism evidence="2 3">
    <name type="scientific">Thalassospira mesophila</name>
    <dbReference type="NCBI Taxonomy" id="1293891"/>
    <lineage>
        <taxon>Bacteria</taxon>
        <taxon>Pseudomonadati</taxon>
        <taxon>Pseudomonadota</taxon>
        <taxon>Alphaproteobacteria</taxon>
        <taxon>Rhodospirillales</taxon>
        <taxon>Thalassospiraceae</taxon>
        <taxon>Thalassospira</taxon>
    </lineage>
</organism>
<dbReference type="AlphaFoldDB" id="A0A1Y2KXV2"/>
<gene>
    <name evidence="2" type="ORF">TMES_15325</name>
</gene>
<evidence type="ECO:0008006" key="4">
    <source>
        <dbReference type="Google" id="ProtNLM"/>
    </source>
</evidence>
<evidence type="ECO:0000313" key="3">
    <source>
        <dbReference type="Proteomes" id="UP000193391"/>
    </source>
</evidence>
<reference evidence="2 3" key="1">
    <citation type="submission" date="2014-03" db="EMBL/GenBank/DDBJ databases">
        <title>The draft genome sequence of Thalassospira mesophila JCM 18969.</title>
        <authorList>
            <person name="Lai Q."/>
            <person name="Shao Z."/>
        </authorList>
    </citation>
    <scope>NUCLEOTIDE SEQUENCE [LARGE SCALE GENOMIC DNA]</scope>
    <source>
        <strain evidence="2 3">JCM 18969</strain>
    </source>
</reference>
<dbReference type="EMBL" id="JFKA01000007">
    <property type="protein sequence ID" value="OSQ37188.1"/>
    <property type="molecule type" value="Genomic_DNA"/>
</dbReference>
<feature type="chain" id="PRO_5012056411" description="Secreted protein" evidence="1">
    <location>
        <begin position="19"/>
        <end position="71"/>
    </location>
</feature>
<name>A0A1Y2KXV2_9PROT</name>
<dbReference type="Proteomes" id="UP000193391">
    <property type="component" value="Unassembled WGS sequence"/>
</dbReference>
<keyword evidence="3" id="KW-1185">Reference proteome</keyword>
<feature type="signal peptide" evidence="1">
    <location>
        <begin position="1"/>
        <end position="18"/>
    </location>
</feature>
<evidence type="ECO:0000256" key="1">
    <source>
        <dbReference type="SAM" id="SignalP"/>
    </source>
</evidence>
<evidence type="ECO:0000313" key="2">
    <source>
        <dbReference type="EMBL" id="OSQ37188.1"/>
    </source>
</evidence>
<proteinExistence type="predicted"/>
<sequence length="71" mass="8123">MPSVVAVSLNFSCIFAFADLCRCFAGFYRYAKHCASIWGMYFKIYSNAGEYAGNKMSGWSFYLNMVTFLPR</sequence>
<protein>
    <recommendedName>
        <fullName evidence="4">Secreted protein</fullName>
    </recommendedName>
</protein>
<comment type="caution">
    <text evidence="2">The sequence shown here is derived from an EMBL/GenBank/DDBJ whole genome shotgun (WGS) entry which is preliminary data.</text>
</comment>